<sequence length="109" mass="12168">MTTAERIYQAVELFSAEEPHYHLFELAFQDALTSDGTPGADAEEMARVAAKSLRSLGYSDYHLAMAATIAYNSDFEKLMYGSPAAVQAMHKYMSYYLEFADHQQVAAVQ</sequence>
<dbReference type="EMBL" id="CP014864">
    <property type="protein sequence ID" value="AMX02570.1"/>
    <property type="molecule type" value="Genomic_DNA"/>
</dbReference>
<dbReference type="KEGG" id="mthd:A3224_08210"/>
<evidence type="ECO:0000313" key="3">
    <source>
        <dbReference type="Proteomes" id="UP000076077"/>
    </source>
</evidence>
<dbReference type="STRING" id="252514.A3224_08210"/>
<dbReference type="AlphaFoldDB" id="A0A143HM73"/>
<proteinExistence type="predicted"/>
<keyword evidence="3" id="KW-1185">Reference proteome</keyword>
<dbReference type="GeneID" id="76608027"/>
<gene>
    <name evidence="1" type="ORF">A3224_08210</name>
    <name evidence="2" type="ORF">OQJ68_01785</name>
</gene>
<dbReference type="OrthoDB" id="5738750at2"/>
<reference evidence="3" key="2">
    <citation type="submission" date="2016-03" db="EMBL/GenBank/DDBJ databases">
        <authorList>
            <person name="Lee Y.-S."/>
            <person name="Choi Y.-L."/>
        </authorList>
    </citation>
    <scope>NUCLEOTIDE SEQUENCE [LARGE SCALE GENOMIC DNA]</scope>
    <source>
        <strain evidence="3">DAU221</strain>
    </source>
</reference>
<dbReference type="EMBL" id="JAPHQB010000002">
    <property type="protein sequence ID" value="MCX2800511.1"/>
    <property type="molecule type" value="Genomic_DNA"/>
</dbReference>
<evidence type="ECO:0000313" key="2">
    <source>
        <dbReference type="EMBL" id="MCX2800511.1"/>
    </source>
</evidence>
<protein>
    <submittedName>
        <fullName evidence="1">Uncharacterized protein</fullName>
    </submittedName>
</protein>
<reference evidence="2" key="3">
    <citation type="submission" date="2022-11" db="EMBL/GenBank/DDBJ databases">
        <title>Chitin-degrading and fungicidal potential of chitinolytic bacterial strains from marine environment of the Pacific Ocean regions.</title>
        <authorList>
            <person name="Pentekhina I."/>
            <person name="Nedashkovskaya O."/>
            <person name="Seitkalieva A."/>
            <person name="Podvolotskaya A."/>
            <person name="Tekutyeva L."/>
            <person name="Balabanova L."/>
        </authorList>
    </citation>
    <scope>NUCLEOTIDE SEQUENCE</scope>
    <source>
        <strain evidence="2">KMM 6838</strain>
    </source>
</reference>
<dbReference type="RefSeq" id="WP_067153320.1">
    <property type="nucleotide sequence ID" value="NZ_CP014864.1"/>
</dbReference>
<dbReference type="Proteomes" id="UP001209730">
    <property type="component" value="Unassembled WGS sequence"/>
</dbReference>
<organism evidence="1 3">
    <name type="scientific">Microbulbifer thermotolerans</name>
    <dbReference type="NCBI Taxonomy" id="252514"/>
    <lineage>
        <taxon>Bacteria</taxon>
        <taxon>Pseudomonadati</taxon>
        <taxon>Pseudomonadota</taxon>
        <taxon>Gammaproteobacteria</taxon>
        <taxon>Cellvibrionales</taxon>
        <taxon>Microbulbiferaceae</taxon>
        <taxon>Microbulbifer</taxon>
    </lineage>
</organism>
<reference evidence="1" key="1">
    <citation type="submission" date="2016-03" db="EMBL/GenBank/DDBJ databases">
        <authorList>
            <person name="Ploux O."/>
        </authorList>
    </citation>
    <scope>NUCLEOTIDE SEQUENCE [LARGE SCALE GENOMIC DNA]</scope>
    <source>
        <strain evidence="1">DAU221</strain>
    </source>
</reference>
<dbReference type="Proteomes" id="UP000076077">
    <property type="component" value="Chromosome"/>
</dbReference>
<evidence type="ECO:0000313" key="1">
    <source>
        <dbReference type="EMBL" id="AMX02570.1"/>
    </source>
</evidence>
<name>A0A143HM73_MICTH</name>
<accession>A0A143HM73</accession>